<keyword evidence="1" id="KW-0472">Membrane</keyword>
<evidence type="ECO:0000313" key="5">
    <source>
        <dbReference type="Proteomes" id="UP000886814"/>
    </source>
</evidence>
<evidence type="ECO:0000256" key="1">
    <source>
        <dbReference type="SAM" id="Phobius"/>
    </source>
</evidence>
<dbReference type="GO" id="GO:0008237">
    <property type="term" value="F:metallopeptidase activity"/>
    <property type="evidence" value="ECO:0007669"/>
    <property type="project" value="UniProtKB-KW"/>
</dbReference>
<reference evidence="4" key="2">
    <citation type="submission" date="2021-04" db="EMBL/GenBank/DDBJ databases">
        <authorList>
            <person name="Gilroy R."/>
        </authorList>
    </citation>
    <scope>NUCLEOTIDE SEQUENCE</scope>
    <source>
        <strain evidence="4">CHK195-9823</strain>
    </source>
</reference>
<feature type="transmembrane region" description="Helical" evidence="1">
    <location>
        <begin position="124"/>
        <end position="145"/>
    </location>
</feature>
<keyword evidence="4" id="KW-0645">Protease</keyword>
<dbReference type="InterPro" id="IPR036890">
    <property type="entry name" value="HATPase_C_sf"/>
</dbReference>
<feature type="transmembrane region" description="Helical" evidence="1">
    <location>
        <begin position="670"/>
        <end position="686"/>
    </location>
</feature>
<feature type="transmembrane region" description="Helical" evidence="1">
    <location>
        <begin position="741"/>
        <end position="761"/>
    </location>
</feature>
<feature type="transmembrane region" description="Helical" evidence="1">
    <location>
        <begin position="6"/>
        <end position="29"/>
    </location>
</feature>
<feature type="transmembrane region" description="Helical" evidence="1">
    <location>
        <begin position="693"/>
        <end position="721"/>
    </location>
</feature>
<name>A0A9D1PDM4_9FIRM</name>
<dbReference type="InterPro" id="IPR032834">
    <property type="entry name" value="NatK-like_C"/>
</dbReference>
<organism evidence="4 5">
    <name type="scientific">Candidatus Blautia stercorigallinarum</name>
    <dbReference type="NCBI Taxonomy" id="2838501"/>
    <lineage>
        <taxon>Bacteria</taxon>
        <taxon>Bacillati</taxon>
        <taxon>Bacillota</taxon>
        <taxon>Clostridia</taxon>
        <taxon>Lachnospirales</taxon>
        <taxon>Lachnospiraceae</taxon>
        <taxon>Blautia</taxon>
    </lineage>
</organism>
<reference evidence="4" key="1">
    <citation type="journal article" date="2021" name="PeerJ">
        <title>Extensive microbial diversity within the chicken gut microbiome revealed by metagenomics and culture.</title>
        <authorList>
            <person name="Gilroy R."/>
            <person name="Ravi A."/>
            <person name="Getino M."/>
            <person name="Pursley I."/>
            <person name="Horton D.L."/>
            <person name="Alikhan N.F."/>
            <person name="Baker D."/>
            <person name="Gharbi K."/>
            <person name="Hall N."/>
            <person name="Watson M."/>
            <person name="Adriaenssens E.M."/>
            <person name="Foster-Nyarko E."/>
            <person name="Jarju S."/>
            <person name="Secka A."/>
            <person name="Antonio M."/>
            <person name="Oren A."/>
            <person name="Chaudhuri R.R."/>
            <person name="La Ragione R."/>
            <person name="Hildebrand F."/>
            <person name="Pallen M.J."/>
        </authorList>
    </citation>
    <scope>NUCLEOTIDE SEQUENCE</scope>
    <source>
        <strain evidence="4">CHK195-9823</strain>
    </source>
</reference>
<feature type="domain" description="Sensor histidine kinase NatK-like C-terminal" evidence="3">
    <location>
        <begin position="338"/>
        <end position="428"/>
    </location>
</feature>
<keyword evidence="4" id="KW-0482">Metalloprotease</keyword>
<feature type="transmembrane region" description="Helical" evidence="1">
    <location>
        <begin position="552"/>
        <end position="573"/>
    </location>
</feature>
<accession>A0A9D1PDM4</accession>
<proteinExistence type="predicted"/>
<dbReference type="EC" id="3.4.24.-" evidence="4"/>
<feature type="transmembrane region" description="Helical" evidence="1">
    <location>
        <begin position="93"/>
        <end position="118"/>
    </location>
</feature>
<evidence type="ECO:0000313" key="4">
    <source>
        <dbReference type="EMBL" id="HIV39289.1"/>
    </source>
</evidence>
<keyword evidence="1" id="KW-0812">Transmembrane</keyword>
<feature type="domain" description="CAAX prenyl protease 2/Lysostaphin resistance protein A-like" evidence="2">
    <location>
        <begin position="638"/>
        <end position="725"/>
    </location>
</feature>
<dbReference type="GO" id="GO:0080120">
    <property type="term" value="P:CAAX-box protein maturation"/>
    <property type="evidence" value="ECO:0007669"/>
    <property type="project" value="UniProtKB-ARBA"/>
</dbReference>
<keyword evidence="4" id="KW-0378">Hydrolase</keyword>
<dbReference type="AlphaFoldDB" id="A0A9D1PDM4"/>
<dbReference type="GO" id="GO:0042802">
    <property type="term" value="F:identical protein binding"/>
    <property type="evidence" value="ECO:0007669"/>
    <property type="project" value="TreeGrafter"/>
</dbReference>
<feature type="transmembrane region" description="Helical" evidence="1">
    <location>
        <begin position="198"/>
        <end position="219"/>
    </location>
</feature>
<feature type="transmembrane region" description="Helical" evidence="1">
    <location>
        <begin position="166"/>
        <end position="186"/>
    </location>
</feature>
<dbReference type="InterPro" id="IPR003675">
    <property type="entry name" value="Rce1/LyrA-like_dom"/>
</dbReference>
<dbReference type="SUPFAM" id="SSF55874">
    <property type="entry name" value="ATPase domain of HSP90 chaperone/DNA topoisomerase II/histidine kinase"/>
    <property type="match status" value="1"/>
</dbReference>
<protein>
    <submittedName>
        <fullName evidence="4">CPBP family intramembrane metalloprotease</fullName>
        <ecNumber evidence="4">3.4.24.-</ecNumber>
    </submittedName>
</protein>
<feature type="transmembrane region" description="Helical" evidence="1">
    <location>
        <begin position="509"/>
        <end position="532"/>
    </location>
</feature>
<feature type="transmembrane region" description="Helical" evidence="1">
    <location>
        <begin position="66"/>
        <end position="81"/>
    </location>
</feature>
<sequence length="810" mass="91601">MILLNIFGSALGILQVSLVLCLFARYIYLEKGFSSLKQLKLFWGIAAGISLVCTACQEIFGFMEDYLLLIIIGIFSFYIVLTREKKRIRGIFLLFPILGFVISVFFFIVLGPLLAGYYDIESEFAWYPLMDIFAWALLLLFYFAGKNWRQKLKESGGQRSLSLWERWLLNISGIFLLILVIMLLSFKDLFTTREEGVTFLLAGGISALLLDLSILFLVLQGNQKRYYEQKALENEYYLQAELRYFQARQKDQEAVRRLRHDMKNHLFCIQELLARGEEQELSAYLEDLNTRLFKNAGDISLGNDIADAICWEKARLAEEKGIRITADGKISSKAEILPADICTIFANALDNALEYLEDSGLVNPWIHIGIQNQGNLLCLVFENPVTDSTVLPAEGKTSKNPKHHQGLGLSNIRQAAEKYQGGLRTEILSQKNGRIFRLEVLLQARTFHSQQNYGNSQQNNSKNMMLPLSLSQKNEGSMFMNENLDLTNTDEKSRKKMVKKETGRVARRVLFYNLILVGVVLLFTIFQSVGFLLHFPDLEPTPQAEASFMEHIGTSGVSSIAGVLVGVGLYFLWERKAGTYREIFRSKKKITPLVFLGFLSVFMMVQLLSSIASVGMEGLFHLFGYTMADSTAAATGPSSTLSMFLYVGLAGPVAEELVYRGFVIRRLEKYGSFFAILFSSLLFGVMHGNLAQIFFAAAAGLIFGYLAMEYSIVWSILLHILNNLVFSDLLGRFTEHLPETAANLISYGMMGIFTVIAWVFLYKKRGSIRAWLKVNPIPRKYCLWAFTGFWFLLFAVLEFIAAFAALTPVQ</sequence>
<dbReference type="Pfam" id="PF02517">
    <property type="entry name" value="Rce1-like"/>
    <property type="match status" value="1"/>
</dbReference>
<dbReference type="EMBL" id="DXIQ01000063">
    <property type="protein sequence ID" value="HIV39289.1"/>
    <property type="molecule type" value="Genomic_DNA"/>
</dbReference>
<dbReference type="PANTHER" id="PTHR40448">
    <property type="entry name" value="TWO-COMPONENT SENSOR HISTIDINE KINASE"/>
    <property type="match status" value="1"/>
</dbReference>
<dbReference type="PANTHER" id="PTHR40448:SF1">
    <property type="entry name" value="TWO-COMPONENT SENSOR HISTIDINE KINASE"/>
    <property type="match status" value="1"/>
</dbReference>
<dbReference type="Gene3D" id="3.30.565.10">
    <property type="entry name" value="Histidine kinase-like ATPase, C-terminal domain"/>
    <property type="match status" value="1"/>
</dbReference>
<feature type="transmembrane region" description="Helical" evidence="1">
    <location>
        <begin position="593"/>
        <end position="616"/>
    </location>
</feature>
<feature type="transmembrane region" description="Helical" evidence="1">
    <location>
        <begin position="781"/>
        <end position="806"/>
    </location>
</feature>
<gene>
    <name evidence="4" type="ORF">H9747_09900</name>
</gene>
<comment type="caution">
    <text evidence="4">The sequence shown here is derived from an EMBL/GenBank/DDBJ whole genome shotgun (WGS) entry which is preliminary data.</text>
</comment>
<keyword evidence="1" id="KW-1133">Transmembrane helix</keyword>
<evidence type="ECO:0000259" key="3">
    <source>
        <dbReference type="Pfam" id="PF14501"/>
    </source>
</evidence>
<dbReference type="GO" id="GO:0004175">
    <property type="term" value="F:endopeptidase activity"/>
    <property type="evidence" value="ECO:0007669"/>
    <property type="project" value="UniProtKB-ARBA"/>
</dbReference>
<dbReference type="Proteomes" id="UP000886814">
    <property type="component" value="Unassembled WGS sequence"/>
</dbReference>
<evidence type="ECO:0000259" key="2">
    <source>
        <dbReference type="Pfam" id="PF02517"/>
    </source>
</evidence>
<dbReference type="Pfam" id="PF14501">
    <property type="entry name" value="HATPase_c_5"/>
    <property type="match status" value="1"/>
</dbReference>